<feature type="transmembrane region" description="Helical" evidence="1">
    <location>
        <begin position="90"/>
        <end position="106"/>
    </location>
</feature>
<dbReference type="Proteomes" id="UP000189739">
    <property type="component" value="Unassembled WGS sequence"/>
</dbReference>
<evidence type="ECO:0000256" key="1">
    <source>
        <dbReference type="SAM" id="Phobius"/>
    </source>
</evidence>
<accession>A0A1S9PEP3</accession>
<dbReference type="AlphaFoldDB" id="A0A1S9PEP3"/>
<name>A0A1S9PEP3_9SPHI</name>
<reference evidence="2 3" key="1">
    <citation type="submission" date="2016-07" db="EMBL/GenBank/DDBJ databases">
        <title>Genomic analysis of zinc-resistant bacterium Mucilaginibacter pedocola TBZ30.</title>
        <authorList>
            <person name="Huang J."/>
            <person name="Tang J."/>
        </authorList>
    </citation>
    <scope>NUCLEOTIDE SEQUENCE [LARGE SCALE GENOMIC DNA]</scope>
    <source>
        <strain evidence="2 3">TBZ30</strain>
    </source>
</reference>
<dbReference type="EMBL" id="MBTF01000012">
    <property type="protein sequence ID" value="OOQ59415.1"/>
    <property type="molecule type" value="Genomic_DNA"/>
</dbReference>
<protein>
    <submittedName>
        <fullName evidence="2">Uncharacterized protein</fullName>
    </submittedName>
</protein>
<organism evidence="2 3">
    <name type="scientific">Mucilaginibacter pedocola</name>
    <dbReference type="NCBI Taxonomy" id="1792845"/>
    <lineage>
        <taxon>Bacteria</taxon>
        <taxon>Pseudomonadati</taxon>
        <taxon>Bacteroidota</taxon>
        <taxon>Sphingobacteriia</taxon>
        <taxon>Sphingobacteriales</taxon>
        <taxon>Sphingobacteriaceae</taxon>
        <taxon>Mucilaginibacter</taxon>
    </lineage>
</organism>
<dbReference type="OrthoDB" id="795167at2"/>
<keyword evidence="1" id="KW-0472">Membrane</keyword>
<evidence type="ECO:0000313" key="3">
    <source>
        <dbReference type="Proteomes" id="UP000189739"/>
    </source>
</evidence>
<dbReference type="RefSeq" id="WP_078348143.1">
    <property type="nucleotide sequence ID" value="NZ_MBTF01000012.1"/>
</dbReference>
<keyword evidence="3" id="KW-1185">Reference proteome</keyword>
<gene>
    <name evidence="2" type="ORF">BC343_04325</name>
</gene>
<keyword evidence="1" id="KW-0812">Transmembrane</keyword>
<proteinExistence type="predicted"/>
<keyword evidence="1" id="KW-1133">Transmembrane helix</keyword>
<feature type="transmembrane region" description="Helical" evidence="1">
    <location>
        <begin position="112"/>
        <end position="132"/>
    </location>
</feature>
<comment type="caution">
    <text evidence="2">The sequence shown here is derived from an EMBL/GenBank/DDBJ whole genome shotgun (WGS) entry which is preliminary data.</text>
</comment>
<sequence>MTFPLSVRFNRPLQTDITPGNKAQVLQLIKDGIISKKADMVITEDMSVSYKGTTSTMKGSIFGSVDSGIFSLTYENDNWLLKYQIDMRELFIFTSILAVVMEVFTLSIKGPWWFGVAAFLWVCGANWAVTVVRHGFLANNIADEINEQTGGKPKVEATEIENDKMTGELKSWF</sequence>
<evidence type="ECO:0000313" key="2">
    <source>
        <dbReference type="EMBL" id="OOQ59415.1"/>
    </source>
</evidence>